<evidence type="ECO:0000313" key="5">
    <source>
        <dbReference type="Proteomes" id="UP000034290"/>
    </source>
</evidence>
<dbReference type="AlphaFoldDB" id="A0A0G2A176"/>
<evidence type="ECO:0000313" key="4">
    <source>
        <dbReference type="EMBL" id="KKW34547.1"/>
    </source>
</evidence>
<name>A0A0G2A176_9BACT</name>
<dbReference type="NCBIfam" id="TIGR00125">
    <property type="entry name" value="cyt_tran_rel"/>
    <property type="match status" value="1"/>
</dbReference>
<dbReference type="PANTHER" id="PTHR21342:SF0">
    <property type="entry name" value="BIFUNCTIONAL NMN ADENYLYLTRANSFERASE_NUDIX HYDROLASE"/>
    <property type="match status" value="1"/>
</dbReference>
<accession>A0A0G2A176</accession>
<evidence type="ECO:0000256" key="2">
    <source>
        <dbReference type="ARBA" id="ARBA00022695"/>
    </source>
</evidence>
<evidence type="ECO:0000256" key="1">
    <source>
        <dbReference type="ARBA" id="ARBA00022679"/>
    </source>
</evidence>
<dbReference type="SUPFAM" id="SSF52374">
    <property type="entry name" value="Nucleotidylyl transferase"/>
    <property type="match status" value="1"/>
</dbReference>
<evidence type="ECO:0000259" key="3">
    <source>
        <dbReference type="Pfam" id="PF01467"/>
    </source>
</evidence>
<proteinExistence type="predicted"/>
<protein>
    <submittedName>
        <fullName evidence="4">Nicotinamide-nucleotide adenylyltransferase</fullName>
    </submittedName>
</protein>
<gene>
    <name evidence="4" type="ORF">UY81_C0070G0006</name>
</gene>
<dbReference type="PANTHER" id="PTHR21342">
    <property type="entry name" value="PHOSPHOPANTETHEINE ADENYLYLTRANSFERASE"/>
    <property type="match status" value="1"/>
</dbReference>
<sequence length="172" mass="19519">MTDFSNKTCVFIGRFQPFHTGQMMVLEGMIKLCGKAIVVIGSSNKSDTKEDPFSWDERREMIQRALQEKNLIETDVFIVEVPDMIDDAKWIAHVKEKVGAFEAVWTGNPDVRKLCETHGIEVKEIKKVPGFNGDEILQMMRDDNAFWDEKVSGSVGAFIKSIEGHIRVRNLG</sequence>
<dbReference type="EMBL" id="LCRM01000070">
    <property type="protein sequence ID" value="KKW34547.1"/>
    <property type="molecule type" value="Genomic_DNA"/>
</dbReference>
<dbReference type="Pfam" id="PF01467">
    <property type="entry name" value="CTP_transf_like"/>
    <property type="match status" value="1"/>
</dbReference>
<dbReference type="InterPro" id="IPR004821">
    <property type="entry name" value="Cyt_trans-like"/>
</dbReference>
<dbReference type="Gene3D" id="3.40.50.620">
    <property type="entry name" value="HUPs"/>
    <property type="match status" value="1"/>
</dbReference>
<dbReference type="InterPro" id="IPR014729">
    <property type="entry name" value="Rossmann-like_a/b/a_fold"/>
</dbReference>
<feature type="domain" description="Cytidyltransferase-like" evidence="3">
    <location>
        <begin position="10"/>
        <end position="81"/>
    </location>
</feature>
<keyword evidence="2 4" id="KW-0548">Nucleotidyltransferase</keyword>
<organism evidence="4 5">
    <name type="scientific">Candidatus Giovannonibacteria bacterium GW2011_GWA2_53_7</name>
    <dbReference type="NCBI Taxonomy" id="1618650"/>
    <lineage>
        <taxon>Bacteria</taxon>
        <taxon>Candidatus Giovannoniibacteriota</taxon>
    </lineage>
</organism>
<dbReference type="GO" id="GO:0016779">
    <property type="term" value="F:nucleotidyltransferase activity"/>
    <property type="evidence" value="ECO:0007669"/>
    <property type="project" value="UniProtKB-KW"/>
</dbReference>
<comment type="caution">
    <text evidence="4">The sequence shown here is derived from an EMBL/GenBank/DDBJ whole genome shotgun (WGS) entry which is preliminary data.</text>
</comment>
<reference evidence="4 5" key="1">
    <citation type="journal article" date="2015" name="Nature">
        <title>rRNA introns, odd ribosomes, and small enigmatic genomes across a large radiation of phyla.</title>
        <authorList>
            <person name="Brown C.T."/>
            <person name="Hug L.A."/>
            <person name="Thomas B.C."/>
            <person name="Sharon I."/>
            <person name="Castelle C.J."/>
            <person name="Singh A."/>
            <person name="Wilkins M.J."/>
            <person name="Williams K.H."/>
            <person name="Banfield J.F."/>
        </authorList>
    </citation>
    <scope>NUCLEOTIDE SEQUENCE [LARGE SCALE GENOMIC DNA]</scope>
</reference>
<keyword evidence="1 4" id="KW-0808">Transferase</keyword>
<dbReference type="Proteomes" id="UP000034290">
    <property type="component" value="Unassembled WGS sequence"/>
</dbReference>